<sequence>MGFNGWSLPRSIEVDKGLDDWLTCGIKVIWNTTNSQILKLGGVQMPNKVCMGTMSSICTLASGSNAKCSRRWFLPCPKVGASKYLDRINDFNKLPLPKLQA</sequence>
<evidence type="ECO:0000313" key="1">
    <source>
        <dbReference type="EMBL" id="KGO75142.1"/>
    </source>
</evidence>
<protein>
    <submittedName>
        <fullName evidence="1">Uncharacterized protein</fullName>
    </submittedName>
</protein>
<dbReference type="Proteomes" id="UP000030104">
    <property type="component" value="Unassembled WGS sequence"/>
</dbReference>
<organism evidence="1 2">
    <name type="scientific">Penicillium italicum</name>
    <name type="common">Blue mold</name>
    <dbReference type="NCBI Taxonomy" id="40296"/>
    <lineage>
        <taxon>Eukaryota</taxon>
        <taxon>Fungi</taxon>
        <taxon>Dikarya</taxon>
        <taxon>Ascomycota</taxon>
        <taxon>Pezizomycotina</taxon>
        <taxon>Eurotiomycetes</taxon>
        <taxon>Eurotiomycetidae</taxon>
        <taxon>Eurotiales</taxon>
        <taxon>Aspergillaceae</taxon>
        <taxon>Penicillium</taxon>
    </lineage>
</organism>
<accession>A0A0A2L4V9</accession>
<reference evidence="1 2" key="1">
    <citation type="journal article" date="2015" name="Mol. Plant Microbe Interact.">
        <title>Genome, transcriptome, and functional analyses of Penicillium expansum provide new insights into secondary metabolism and pathogenicity.</title>
        <authorList>
            <person name="Ballester A.R."/>
            <person name="Marcet-Houben M."/>
            <person name="Levin E."/>
            <person name="Sela N."/>
            <person name="Selma-Lazaro C."/>
            <person name="Carmona L."/>
            <person name="Wisniewski M."/>
            <person name="Droby S."/>
            <person name="Gonzalez-Candelas L."/>
            <person name="Gabaldon T."/>
        </authorList>
    </citation>
    <scope>NUCLEOTIDE SEQUENCE [LARGE SCALE GENOMIC DNA]</scope>
    <source>
        <strain evidence="1 2">PHI-1</strain>
    </source>
</reference>
<proteinExistence type="predicted"/>
<evidence type="ECO:0000313" key="2">
    <source>
        <dbReference type="Proteomes" id="UP000030104"/>
    </source>
</evidence>
<dbReference type="AlphaFoldDB" id="A0A0A2L4V9"/>
<keyword evidence="2" id="KW-1185">Reference proteome</keyword>
<name>A0A0A2L4V9_PENIT</name>
<dbReference type="OrthoDB" id="4372468at2759"/>
<gene>
    <name evidence="1" type="ORF">PITC_058120</name>
</gene>
<comment type="caution">
    <text evidence="1">The sequence shown here is derived from an EMBL/GenBank/DDBJ whole genome shotgun (WGS) entry which is preliminary data.</text>
</comment>
<dbReference type="HOGENOM" id="CLU_2292616_0_0_1"/>
<dbReference type="EMBL" id="JQGA01000514">
    <property type="protein sequence ID" value="KGO75142.1"/>
    <property type="molecule type" value="Genomic_DNA"/>
</dbReference>